<dbReference type="AlphaFoldDB" id="A0A453PE16"/>
<proteinExistence type="inferred from homology"/>
<dbReference type="InterPro" id="IPR035669">
    <property type="entry name" value="SGNH_plant_lipase-like"/>
</dbReference>
<dbReference type="InterPro" id="IPR001087">
    <property type="entry name" value="GDSL"/>
</dbReference>
<dbReference type="STRING" id="200361.A0A453PE16"/>
<keyword evidence="4" id="KW-0325">Glycoprotein</keyword>
<dbReference type="EnsemblPlants" id="AET6Gv20700100.1">
    <property type="protein sequence ID" value="AET6Gv20700100.1"/>
    <property type="gene ID" value="AET6Gv20700100"/>
</dbReference>
<protein>
    <recommendedName>
        <fullName evidence="7">GDSL esterase/lipase</fullName>
    </recommendedName>
</protein>
<reference evidence="5" key="3">
    <citation type="journal article" date="2017" name="Nature">
        <title>Genome sequence of the progenitor of the wheat D genome Aegilops tauschii.</title>
        <authorList>
            <person name="Luo M.C."/>
            <person name="Gu Y.Q."/>
            <person name="Puiu D."/>
            <person name="Wang H."/>
            <person name="Twardziok S.O."/>
            <person name="Deal K.R."/>
            <person name="Huo N."/>
            <person name="Zhu T."/>
            <person name="Wang L."/>
            <person name="Wang Y."/>
            <person name="McGuire P.E."/>
            <person name="Liu S."/>
            <person name="Long H."/>
            <person name="Ramasamy R.K."/>
            <person name="Rodriguez J.C."/>
            <person name="Van S.L."/>
            <person name="Yuan L."/>
            <person name="Wang Z."/>
            <person name="Xia Z."/>
            <person name="Xiao L."/>
            <person name="Anderson O.D."/>
            <person name="Ouyang S."/>
            <person name="Liang Y."/>
            <person name="Zimin A.V."/>
            <person name="Pertea G."/>
            <person name="Qi P."/>
            <person name="Bennetzen J.L."/>
            <person name="Dai X."/>
            <person name="Dawson M.W."/>
            <person name="Muller H.G."/>
            <person name="Kugler K."/>
            <person name="Rivarola-Duarte L."/>
            <person name="Spannagl M."/>
            <person name="Mayer K.F.X."/>
            <person name="Lu F.H."/>
            <person name="Bevan M.W."/>
            <person name="Leroy P."/>
            <person name="Li P."/>
            <person name="You F.M."/>
            <person name="Sun Q."/>
            <person name="Liu Z."/>
            <person name="Lyons E."/>
            <person name="Wicker T."/>
            <person name="Salzberg S.L."/>
            <person name="Devos K.M."/>
            <person name="Dvorak J."/>
        </authorList>
    </citation>
    <scope>NUCLEOTIDE SEQUENCE [LARGE SCALE GENOMIC DNA]</scope>
    <source>
        <strain evidence="5">cv. AL8/78</strain>
    </source>
</reference>
<dbReference type="InterPro" id="IPR036514">
    <property type="entry name" value="SGNH_hydro_sf"/>
</dbReference>
<reference evidence="6" key="1">
    <citation type="journal article" date="2014" name="Science">
        <title>Ancient hybridizations among the ancestral genomes of bread wheat.</title>
        <authorList>
            <consortium name="International Wheat Genome Sequencing Consortium,"/>
            <person name="Marcussen T."/>
            <person name="Sandve S.R."/>
            <person name="Heier L."/>
            <person name="Spannagl M."/>
            <person name="Pfeifer M."/>
            <person name="Jakobsen K.S."/>
            <person name="Wulff B.B."/>
            <person name="Steuernagel B."/>
            <person name="Mayer K.F."/>
            <person name="Olsen O.A."/>
        </authorList>
    </citation>
    <scope>NUCLEOTIDE SEQUENCE [LARGE SCALE GENOMIC DNA]</scope>
    <source>
        <strain evidence="6">cv. AL8/78</strain>
    </source>
</reference>
<dbReference type="PANTHER" id="PTHR22835">
    <property type="entry name" value="ZINC FINGER FYVE DOMAIN CONTAINING PROTEIN"/>
    <property type="match status" value="1"/>
</dbReference>
<organism evidence="5 6">
    <name type="scientific">Aegilops tauschii subsp. strangulata</name>
    <name type="common">Goatgrass</name>
    <dbReference type="NCBI Taxonomy" id="200361"/>
    <lineage>
        <taxon>Eukaryota</taxon>
        <taxon>Viridiplantae</taxon>
        <taxon>Streptophyta</taxon>
        <taxon>Embryophyta</taxon>
        <taxon>Tracheophyta</taxon>
        <taxon>Spermatophyta</taxon>
        <taxon>Magnoliopsida</taxon>
        <taxon>Liliopsida</taxon>
        <taxon>Poales</taxon>
        <taxon>Poaceae</taxon>
        <taxon>BOP clade</taxon>
        <taxon>Pooideae</taxon>
        <taxon>Triticodae</taxon>
        <taxon>Triticeae</taxon>
        <taxon>Triticinae</taxon>
        <taxon>Aegilops</taxon>
    </lineage>
</organism>
<keyword evidence="6" id="KW-1185">Reference proteome</keyword>
<dbReference type="Gramene" id="AET6Gv20700100.1">
    <property type="protein sequence ID" value="AET6Gv20700100.1"/>
    <property type="gene ID" value="AET6Gv20700100"/>
</dbReference>
<evidence type="ECO:0000313" key="5">
    <source>
        <dbReference type="EnsemblPlants" id="AET6Gv20700100.1"/>
    </source>
</evidence>
<keyword evidence="2" id="KW-0732">Signal</keyword>
<evidence type="ECO:0000256" key="1">
    <source>
        <dbReference type="ARBA" id="ARBA00008668"/>
    </source>
</evidence>
<dbReference type="PANTHER" id="PTHR22835:SF544">
    <property type="entry name" value="OS10G0393700 PROTEIN"/>
    <property type="match status" value="1"/>
</dbReference>
<reference evidence="5" key="4">
    <citation type="submission" date="2019-03" db="UniProtKB">
        <authorList>
            <consortium name="EnsemblPlants"/>
        </authorList>
    </citation>
    <scope>IDENTIFICATION</scope>
</reference>
<dbReference type="CDD" id="cd01837">
    <property type="entry name" value="SGNH_plant_lipase_like"/>
    <property type="match status" value="1"/>
</dbReference>
<dbReference type="Gene3D" id="3.40.50.1110">
    <property type="entry name" value="SGNH hydrolase"/>
    <property type="match status" value="1"/>
</dbReference>
<dbReference type="Pfam" id="PF00657">
    <property type="entry name" value="Lipase_GDSL"/>
    <property type="match status" value="1"/>
</dbReference>
<accession>A0A453PE16</accession>
<evidence type="ECO:0008006" key="7">
    <source>
        <dbReference type="Google" id="ProtNLM"/>
    </source>
</evidence>
<dbReference type="Proteomes" id="UP000015105">
    <property type="component" value="Chromosome 6D"/>
</dbReference>
<comment type="similarity">
    <text evidence="1">Belongs to the 'GDSL' lipolytic enzyme family.</text>
</comment>
<evidence type="ECO:0000256" key="4">
    <source>
        <dbReference type="ARBA" id="ARBA00023180"/>
    </source>
</evidence>
<dbReference type="GO" id="GO:0016788">
    <property type="term" value="F:hydrolase activity, acting on ester bonds"/>
    <property type="evidence" value="ECO:0007669"/>
    <property type="project" value="InterPro"/>
</dbReference>
<name>A0A453PE16_AEGTS</name>
<evidence type="ECO:0000256" key="3">
    <source>
        <dbReference type="ARBA" id="ARBA00022801"/>
    </source>
</evidence>
<dbReference type="SUPFAM" id="SSF52266">
    <property type="entry name" value="SGNH hydrolase"/>
    <property type="match status" value="1"/>
</dbReference>
<reference evidence="5" key="5">
    <citation type="journal article" date="2021" name="G3 (Bethesda)">
        <title>Aegilops tauschii genome assembly Aet v5.0 features greater sequence contiguity and improved annotation.</title>
        <authorList>
            <person name="Wang L."/>
            <person name="Zhu T."/>
            <person name="Rodriguez J.C."/>
            <person name="Deal K.R."/>
            <person name="Dubcovsky J."/>
            <person name="McGuire P.E."/>
            <person name="Lux T."/>
            <person name="Spannagl M."/>
            <person name="Mayer K.F.X."/>
            <person name="Baldrich P."/>
            <person name="Meyers B.C."/>
            <person name="Huo N."/>
            <person name="Gu Y.Q."/>
            <person name="Zhou H."/>
            <person name="Devos K.M."/>
            <person name="Bennetzen J.L."/>
            <person name="Unver T."/>
            <person name="Budak H."/>
            <person name="Gulick P.J."/>
            <person name="Galiba G."/>
            <person name="Kalapos B."/>
            <person name="Nelson D.R."/>
            <person name="Li P."/>
            <person name="You F.M."/>
            <person name="Luo M.C."/>
            <person name="Dvorak J."/>
        </authorList>
    </citation>
    <scope>NUCLEOTIDE SEQUENCE [LARGE SCALE GENOMIC DNA]</scope>
    <source>
        <strain evidence="5">cv. AL8/78</strain>
    </source>
</reference>
<reference evidence="6" key="2">
    <citation type="journal article" date="2017" name="Nat. Plants">
        <title>The Aegilops tauschii genome reveals multiple impacts of transposons.</title>
        <authorList>
            <person name="Zhao G."/>
            <person name="Zou C."/>
            <person name="Li K."/>
            <person name="Wang K."/>
            <person name="Li T."/>
            <person name="Gao L."/>
            <person name="Zhang X."/>
            <person name="Wang H."/>
            <person name="Yang Z."/>
            <person name="Liu X."/>
            <person name="Jiang W."/>
            <person name="Mao L."/>
            <person name="Kong X."/>
            <person name="Jiao Y."/>
            <person name="Jia J."/>
        </authorList>
    </citation>
    <scope>NUCLEOTIDE SEQUENCE [LARGE SCALE GENOMIC DNA]</scope>
    <source>
        <strain evidence="6">cv. AL8/78</strain>
    </source>
</reference>
<evidence type="ECO:0000313" key="6">
    <source>
        <dbReference type="Proteomes" id="UP000015105"/>
    </source>
</evidence>
<evidence type="ECO:0000256" key="2">
    <source>
        <dbReference type="ARBA" id="ARBA00022729"/>
    </source>
</evidence>
<sequence>HRQIPTLSLHDTTLPQNTSLVTGHRAAETVDMAHLSRILVALLLVLIAGEAAATPYAGGRDAQLASSYSRVFSFGDSLTDTGNAAILPATAGGPSSHAPYGETYFHHPSGRASDGRLIIDFIVESLGLPQPTPYLAGETADDFRHGANFAVGGATALDPAFLKSRGVATFVPVSLSNETSWFNNVLELLDSTAYEEESNIMASSVFYFGEIGVNDYIFALFSNRTAEFAASLVPDIVAVTRSALTAVIAAGARTVLVTGMIPLGCEPELLALFPGDAHGESGCITGFNEVAQLHNRALNRMLRELRRSHPGTTLFYADIYSPIANLVASPGKYGFGDRPLAAFCGGGAGPYHFDMAAFCGTPDSTESSYPSEFLSWDGIHFTDAANRFIAQALLRRLYNASAMAEPQTALL</sequence>
<keyword evidence="3" id="KW-0378">Hydrolase</keyword>